<evidence type="ECO:0000259" key="5">
    <source>
        <dbReference type="PROSITE" id="PS50305"/>
    </source>
</evidence>
<reference evidence="6 7" key="1">
    <citation type="submission" date="2012-09" db="EMBL/GenBank/DDBJ databases">
        <title>The Genome Sequence of Alloiococcus otitis ATCC 51267.</title>
        <authorList>
            <consortium name="The Broad Institute Genome Sequencing Platform"/>
            <person name="Earl A."/>
            <person name="Ward D."/>
            <person name="Feldgarden M."/>
            <person name="Gevers D."/>
            <person name="Huys G."/>
            <person name="Walker B."/>
            <person name="Young S.K."/>
            <person name="Zeng Q."/>
            <person name="Gargeya S."/>
            <person name="Fitzgerald M."/>
            <person name="Haas B."/>
            <person name="Abouelleil A."/>
            <person name="Alvarado L."/>
            <person name="Arachchi H.M."/>
            <person name="Berlin A.M."/>
            <person name="Chapman S.B."/>
            <person name="Goldberg J."/>
            <person name="Griggs A."/>
            <person name="Gujja S."/>
            <person name="Hansen M."/>
            <person name="Howarth C."/>
            <person name="Imamovic A."/>
            <person name="Larimer J."/>
            <person name="McCowen C."/>
            <person name="Montmayeur A."/>
            <person name="Murphy C."/>
            <person name="Neiman D."/>
            <person name="Pearson M."/>
            <person name="Priest M."/>
            <person name="Roberts A."/>
            <person name="Saif S."/>
            <person name="Shea T."/>
            <person name="Sisk P."/>
            <person name="Sykes S."/>
            <person name="Wortman J."/>
            <person name="Nusbaum C."/>
            <person name="Birren B."/>
        </authorList>
    </citation>
    <scope>NUCLEOTIDE SEQUENCE [LARGE SCALE GENOMIC DNA]</scope>
    <source>
        <strain evidence="6 7">ATCC 51267</strain>
    </source>
</reference>
<name>K9EEL1_9LACT</name>
<dbReference type="EMBL" id="AGXA01000004">
    <property type="protein sequence ID" value="EKU94296.1"/>
    <property type="molecule type" value="Genomic_DNA"/>
</dbReference>
<keyword evidence="7" id="KW-1185">Reference proteome</keyword>
<dbReference type="GO" id="GO:0017136">
    <property type="term" value="F:histone deacetylase activity, NAD-dependent"/>
    <property type="evidence" value="ECO:0007669"/>
    <property type="project" value="TreeGrafter"/>
</dbReference>
<dbReference type="GO" id="GO:0070403">
    <property type="term" value="F:NAD+ binding"/>
    <property type="evidence" value="ECO:0007669"/>
    <property type="project" value="InterPro"/>
</dbReference>
<dbReference type="Gene3D" id="3.40.50.1220">
    <property type="entry name" value="TPP-binding domain"/>
    <property type="match status" value="1"/>
</dbReference>
<keyword evidence="3" id="KW-0520">NAD</keyword>
<dbReference type="InterPro" id="IPR029035">
    <property type="entry name" value="DHS-like_NAD/FAD-binding_dom"/>
</dbReference>
<sequence>MDEKVQQLQAMIDSSDRIVFFGGAGVSTASGIPDFRSSEGLYMQELNYSVPAEEIISDRFFANHPKEFFDFYFKNLVFEGAQPNYAHTYIADLEKRGKSVAVVTQNIDGLHEKAGSQEVYKLHGSTLDNYCLDCQQYYAYSDLQLDQEGVPRCPKDGAIVRPDIVLYGEQLDLSTLQAAIYQISQADLLVILGTSLVVYPAAGLVDYFQGDKLAVVNKTTIHPRRTDGLIIQEDINKVFKQLT</sequence>
<evidence type="ECO:0000313" key="7">
    <source>
        <dbReference type="Proteomes" id="UP000009875"/>
    </source>
</evidence>
<dbReference type="AlphaFoldDB" id="K9EEL1"/>
<dbReference type="eggNOG" id="COG0846">
    <property type="taxonomic scope" value="Bacteria"/>
</dbReference>
<gene>
    <name evidence="6" type="ORF">HMPREF9698_00328</name>
</gene>
<dbReference type="EC" id="2.3.1.286" evidence="1"/>
<evidence type="ECO:0000256" key="4">
    <source>
        <dbReference type="PROSITE-ProRule" id="PRU00236"/>
    </source>
</evidence>
<evidence type="ECO:0000313" key="6">
    <source>
        <dbReference type="EMBL" id="EKU94296.1"/>
    </source>
</evidence>
<dbReference type="HOGENOM" id="CLU_023643_3_0_9"/>
<dbReference type="PANTHER" id="PTHR11085:SF4">
    <property type="entry name" value="NAD-DEPENDENT PROTEIN DEACYLASE"/>
    <property type="match status" value="1"/>
</dbReference>
<protein>
    <recommendedName>
        <fullName evidence="1">protein acetyllysine N-acetyltransferase</fullName>
        <ecNumber evidence="1">2.3.1.286</ecNumber>
    </recommendedName>
</protein>
<dbReference type="OrthoDB" id="9800582at2"/>
<dbReference type="NCBIfam" id="NF001752">
    <property type="entry name" value="PRK00481.1-1"/>
    <property type="match status" value="1"/>
</dbReference>
<proteinExistence type="predicted"/>
<comment type="caution">
    <text evidence="4">Lacks conserved residue(s) required for the propagation of feature annotation.</text>
</comment>
<evidence type="ECO:0000256" key="2">
    <source>
        <dbReference type="ARBA" id="ARBA00022679"/>
    </source>
</evidence>
<dbReference type="PANTHER" id="PTHR11085">
    <property type="entry name" value="NAD-DEPENDENT PROTEIN DEACYLASE SIRTUIN-5, MITOCHONDRIAL-RELATED"/>
    <property type="match status" value="1"/>
</dbReference>
<dbReference type="Pfam" id="PF02146">
    <property type="entry name" value="SIR2"/>
    <property type="match status" value="1"/>
</dbReference>
<dbReference type="RefSeq" id="WP_003776689.1">
    <property type="nucleotide sequence ID" value="NZ_JH992957.1"/>
</dbReference>
<dbReference type="Proteomes" id="UP000009875">
    <property type="component" value="Unassembled WGS sequence"/>
</dbReference>
<feature type="domain" description="Deacetylase sirtuin-type" evidence="5">
    <location>
        <begin position="1"/>
        <end position="243"/>
    </location>
</feature>
<dbReference type="InterPro" id="IPR026591">
    <property type="entry name" value="Sirtuin_cat_small_dom_sf"/>
</dbReference>
<dbReference type="InterPro" id="IPR003000">
    <property type="entry name" value="Sirtuin"/>
</dbReference>
<accession>K9EEL1</accession>
<dbReference type="SUPFAM" id="SSF52467">
    <property type="entry name" value="DHS-like NAD/FAD-binding domain"/>
    <property type="match status" value="1"/>
</dbReference>
<dbReference type="STRING" id="883081.HMPREF9698_00328"/>
<keyword evidence="2" id="KW-0808">Transferase</keyword>
<comment type="caution">
    <text evidence="6">The sequence shown here is derived from an EMBL/GenBank/DDBJ whole genome shotgun (WGS) entry which is preliminary data.</text>
</comment>
<dbReference type="PATRIC" id="fig|883081.3.peg.331"/>
<dbReference type="Gene3D" id="3.30.1600.10">
    <property type="entry name" value="SIR2/SIRT2 'Small Domain"/>
    <property type="match status" value="1"/>
</dbReference>
<dbReference type="PROSITE" id="PS50305">
    <property type="entry name" value="SIRTUIN"/>
    <property type="match status" value="1"/>
</dbReference>
<evidence type="ECO:0000256" key="3">
    <source>
        <dbReference type="ARBA" id="ARBA00023027"/>
    </source>
</evidence>
<dbReference type="InterPro" id="IPR026590">
    <property type="entry name" value="Ssirtuin_cat_dom"/>
</dbReference>
<organism evidence="6 7">
    <name type="scientific">Alloiococcus otitis ATCC 51267</name>
    <dbReference type="NCBI Taxonomy" id="883081"/>
    <lineage>
        <taxon>Bacteria</taxon>
        <taxon>Bacillati</taxon>
        <taxon>Bacillota</taxon>
        <taxon>Bacilli</taxon>
        <taxon>Lactobacillales</taxon>
        <taxon>Carnobacteriaceae</taxon>
        <taxon>Alloiococcus</taxon>
    </lineage>
</organism>
<dbReference type="InterPro" id="IPR050134">
    <property type="entry name" value="NAD-dep_sirtuin_deacylases"/>
</dbReference>
<evidence type="ECO:0000256" key="1">
    <source>
        <dbReference type="ARBA" id="ARBA00012928"/>
    </source>
</evidence>